<dbReference type="Pfam" id="PF00378">
    <property type="entry name" value="ECH_1"/>
    <property type="match status" value="1"/>
</dbReference>
<dbReference type="RefSeq" id="WP_218444188.1">
    <property type="nucleotide sequence ID" value="NZ_JAGSPA010000001.1"/>
</dbReference>
<reference evidence="3 4" key="1">
    <citation type="submission" date="2021-04" db="EMBL/GenBank/DDBJ databases">
        <authorList>
            <person name="Pira H."/>
            <person name="Risdian C."/>
            <person name="Wink J."/>
        </authorList>
    </citation>
    <scope>NUCLEOTIDE SEQUENCE [LARGE SCALE GENOMIC DNA]</scope>
    <source>
        <strain evidence="3 4">WHA3</strain>
    </source>
</reference>
<name>A0ABS6SBM1_9SPHN</name>
<protein>
    <submittedName>
        <fullName evidence="3">Enoyl-CoA hydratase/isomerase family protein</fullName>
    </submittedName>
</protein>
<evidence type="ECO:0000256" key="1">
    <source>
        <dbReference type="ARBA" id="ARBA00005254"/>
    </source>
</evidence>
<accession>A0ABS6SBM1</accession>
<dbReference type="Proteomes" id="UP000722336">
    <property type="component" value="Unassembled WGS sequence"/>
</dbReference>
<dbReference type="CDD" id="cd06558">
    <property type="entry name" value="crotonase-like"/>
    <property type="match status" value="1"/>
</dbReference>
<evidence type="ECO:0000313" key="4">
    <source>
        <dbReference type="Proteomes" id="UP000722336"/>
    </source>
</evidence>
<gene>
    <name evidence="3" type="ORF">KCG44_03335</name>
</gene>
<dbReference type="EMBL" id="JAGSPA010000001">
    <property type="protein sequence ID" value="MBV7255815.1"/>
    <property type="molecule type" value="Genomic_DNA"/>
</dbReference>
<keyword evidence="4" id="KW-1185">Reference proteome</keyword>
<dbReference type="InterPro" id="IPR051683">
    <property type="entry name" value="Enoyl-CoA_Hydratase/Isomerase"/>
</dbReference>
<dbReference type="InterPro" id="IPR018376">
    <property type="entry name" value="Enoyl-CoA_hyd/isom_CS"/>
</dbReference>
<comment type="caution">
    <text evidence="3">The sequence shown here is derived from an EMBL/GenBank/DDBJ whole genome shotgun (WGS) entry which is preliminary data.</text>
</comment>
<dbReference type="InterPro" id="IPR001753">
    <property type="entry name" value="Enoyl-CoA_hydra/iso"/>
</dbReference>
<comment type="similarity">
    <text evidence="1 2">Belongs to the enoyl-CoA hydratase/isomerase family.</text>
</comment>
<dbReference type="PANTHER" id="PTHR42964">
    <property type="entry name" value="ENOYL-COA HYDRATASE"/>
    <property type="match status" value="1"/>
</dbReference>
<dbReference type="PROSITE" id="PS00166">
    <property type="entry name" value="ENOYL_COA_HYDRATASE"/>
    <property type="match status" value="1"/>
</dbReference>
<proteinExistence type="inferred from homology"/>
<evidence type="ECO:0000256" key="2">
    <source>
        <dbReference type="RuleBase" id="RU003707"/>
    </source>
</evidence>
<sequence>MTKYLRLEKSGRIATLLIDRPEKKNAFLHEMWAALPGLVHKAMGDDEVRLLILRGAGGDAFSAGADIAEFGAKASDAAWGKANQSAIRDSQYALARAPKPTVSFIEGVCVGGGCGLSIACDLRVSGPKARFGITPARLGIVYSLHDTKLLVDLVGPAQAKRILFTAKLIGAAEAHRIGLVDFLSDDPAAALGELSEAILSASPLSIAGTKRNVSRILAGQSDDDEMTLAEFRTTFHSADYKEGVASFLGKREAEF</sequence>
<dbReference type="PANTHER" id="PTHR42964:SF1">
    <property type="entry name" value="POLYKETIDE BIOSYNTHESIS ENOYL-COA HYDRATASE PKSH-RELATED"/>
    <property type="match status" value="1"/>
</dbReference>
<evidence type="ECO:0000313" key="3">
    <source>
        <dbReference type="EMBL" id="MBV7255815.1"/>
    </source>
</evidence>
<organism evidence="3 4">
    <name type="scientific">Pacificimonas pallii</name>
    <dbReference type="NCBI Taxonomy" id="2827236"/>
    <lineage>
        <taxon>Bacteria</taxon>
        <taxon>Pseudomonadati</taxon>
        <taxon>Pseudomonadota</taxon>
        <taxon>Alphaproteobacteria</taxon>
        <taxon>Sphingomonadales</taxon>
        <taxon>Sphingosinicellaceae</taxon>
        <taxon>Pacificimonas</taxon>
    </lineage>
</organism>